<reference evidence="2" key="1">
    <citation type="journal article" date="2023" name="IMA Fungus">
        <title>Comparative genomic study of the Penicillium genus elucidates a diverse pangenome and 15 lateral gene transfer events.</title>
        <authorList>
            <person name="Petersen C."/>
            <person name="Sorensen T."/>
            <person name="Nielsen M.R."/>
            <person name="Sondergaard T.E."/>
            <person name="Sorensen J.L."/>
            <person name="Fitzpatrick D.A."/>
            <person name="Frisvad J.C."/>
            <person name="Nielsen K.L."/>
        </authorList>
    </citation>
    <scope>NUCLEOTIDE SEQUENCE</scope>
    <source>
        <strain evidence="2">IBT 15450</strain>
    </source>
</reference>
<keyword evidence="3" id="KW-1185">Reference proteome</keyword>
<dbReference type="EMBL" id="JAQJZL010000010">
    <property type="protein sequence ID" value="KAJ6035437.1"/>
    <property type="molecule type" value="Genomic_DNA"/>
</dbReference>
<dbReference type="Pfam" id="PF14856">
    <property type="entry name" value="Hce2"/>
    <property type="match status" value="1"/>
</dbReference>
<feature type="domain" description="Ecp2 effector protein-like" evidence="1">
    <location>
        <begin position="91"/>
        <end position="169"/>
    </location>
</feature>
<dbReference type="Proteomes" id="UP001219568">
    <property type="component" value="Unassembled WGS sequence"/>
</dbReference>
<dbReference type="AlphaFoldDB" id="A0AAD6N7C0"/>
<comment type="caution">
    <text evidence="2">The sequence shown here is derived from an EMBL/GenBank/DDBJ whole genome shotgun (WGS) entry which is preliminary data.</text>
</comment>
<reference evidence="2" key="2">
    <citation type="submission" date="2023-01" db="EMBL/GenBank/DDBJ databases">
        <authorList>
            <person name="Petersen C."/>
        </authorList>
    </citation>
    <scope>NUCLEOTIDE SEQUENCE</scope>
    <source>
        <strain evidence="2">IBT 15450</strain>
    </source>
</reference>
<proteinExistence type="predicted"/>
<name>A0AAD6N7C0_PENCN</name>
<accession>A0AAD6N7C0</accession>
<protein>
    <recommendedName>
        <fullName evidence="1">Ecp2 effector protein-like domain-containing protein</fullName>
    </recommendedName>
</protein>
<gene>
    <name evidence="2" type="ORF">N7460_009612</name>
</gene>
<sequence length="185" mass="19316">MTNEIYGAIRSYQANDNANGGSLADPSIQQTVDELFDGDYTTPGFINIPVCTPEMAETASDDSSTTSEPNYPCILVPSPNDCGTSTFTTQLQIVTNIAGTQGSWEVECTVGDQHQLVQYGTCAFGVTGTTGTGDVDFNVGAQDIVDLITSSIQMFASGGLVGASGNMACQGDAGNDNVNWGLYHT</sequence>
<evidence type="ECO:0000313" key="3">
    <source>
        <dbReference type="Proteomes" id="UP001219568"/>
    </source>
</evidence>
<evidence type="ECO:0000259" key="1">
    <source>
        <dbReference type="Pfam" id="PF14856"/>
    </source>
</evidence>
<dbReference type="InterPro" id="IPR029226">
    <property type="entry name" value="Ecp2-like"/>
</dbReference>
<evidence type="ECO:0000313" key="2">
    <source>
        <dbReference type="EMBL" id="KAJ6035437.1"/>
    </source>
</evidence>
<organism evidence="2 3">
    <name type="scientific">Penicillium canescens</name>
    <dbReference type="NCBI Taxonomy" id="5083"/>
    <lineage>
        <taxon>Eukaryota</taxon>
        <taxon>Fungi</taxon>
        <taxon>Dikarya</taxon>
        <taxon>Ascomycota</taxon>
        <taxon>Pezizomycotina</taxon>
        <taxon>Eurotiomycetes</taxon>
        <taxon>Eurotiomycetidae</taxon>
        <taxon>Eurotiales</taxon>
        <taxon>Aspergillaceae</taxon>
        <taxon>Penicillium</taxon>
    </lineage>
</organism>